<dbReference type="CDD" id="cd08996">
    <property type="entry name" value="GH32_FFase"/>
    <property type="match status" value="1"/>
</dbReference>
<evidence type="ECO:0000313" key="7">
    <source>
        <dbReference type="Proteomes" id="UP001165080"/>
    </source>
</evidence>
<gene>
    <name evidence="6" type="primary">PLEST004297</name>
    <name evidence="6" type="ORF">PLESTB_000198800</name>
</gene>
<feature type="region of interest" description="Disordered" evidence="4">
    <location>
        <begin position="336"/>
        <end position="425"/>
    </location>
</feature>
<reference evidence="6 7" key="1">
    <citation type="journal article" date="2023" name="Commun. Biol.">
        <title>Reorganization of the ancestral sex-determining regions during the evolution of trioecy in Pleodorina starrii.</title>
        <authorList>
            <person name="Takahashi K."/>
            <person name="Suzuki S."/>
            <person name="Kawai-Toyooka H."/>
            <person name="Yamamoto K."/>
            <person name="Hamaji T."/>
            <person name="Ootsuki R."/>
            <person name="Yamaguchi H."/>
            <person name="Kawachi M."/>
            <person name="Higashiyama T."/>
            <person name="Nozaki H."/>
        </authorList>
    </citation>
    <scope>NUCLEOTIDE SEQUENCE [LARGE SCALE GENOMIC DNA]</scope>
    <source>
        <strain evidence="6 7">NIES-4479</strain>
    </source>
</reference>
<feature type="domain" description="Glycosyl hydrolase family 32 N-terminal" evidence="5">
    <location>
        <begin position="77"/>
        <end position="220"/>
    </location>
</feature>
<dbReference type="InterPro" id="IPR023296">
    <property type="entry name" value="Glyco_hydro_beta-prop_sf"/>
</dbReference>
<feature type="compositionally biased region" description="Gly residues" evidence="4">
    <location>
        <begin position="1044"/>
        <end position="1072"/>
    </location>
</feature>
<evidence type="ECO:0000313" key="6">
    <source>
        <dbReference type="EMBL" id="GLC49249.1"/>
    </source>
</evidence>
<dbReference type="Gene3D" id="2.115.10.20">
    <property type="entry name" value="Glycosyl hydrolase domain, family 43"/>
    <property type="match status" value="2"/>
</dbReference>
<feature type="region of interest" description="Disordered" evidence="4">
    <location>
        <begin position="822"/>
        <end position="876"/>
    </location>
</feature>
<feature type="compositionally biased region" description="Pro residues" evidence="4">
    <location>
        <begin position="945"/>
        <end position="969"/>
    </location>
</feature>
<dbReference type="AlphaFoldDB" id="A0A9W6BBZ3"/>
<evidence type="ECO:0000256" key="4">
    <source>
        <dbReference type="SAM" id="MobiDB-lite"/>
    </source>
</evidence>
<sequence>MPPPRGGLPRSACRLGSNRPAGLTVCRAATDPSSLRRFSSRYMPRAPFPADGPPGRSTTPTGRCCTGVDTTCERIGVFYQLLPHQTHWSWGLAWGHVVSTDLVTWKRLPPALLPGGGSGGGSGGDGGAYDSGGCFSGCSLVDERGVPTILYTGVRLRPGVPPDAPGMYGTVSQLAEERQLLARAANPDDPDLLTWVKQPRPWLDAPPPDVMPYNCFRDPFLLAAPRPGDRPAGRSGGGGGGSRAGGNAGDGEAVVNAGDGDAAGASAGVGCGRRWVVALGCGRGDYREASSRGCVLTYSSDRLEAGWRFEGLLAKSPSPLAGAVWECPVLVQLPRRSRPSASSSGGSSGSGGGSGGGRGSAGDGAWDGGGAGGVPPMQQQQPQPQQQGQGSVAAPGGLSSVPEPDGEEGSWQRAPPPAAAVAAAAAPPAPGPLAAAVRIEQAAAAADGGGGGGGGGDDESFSTFFSVSPGFTGSIYWLGRMYDTATAAASAARPAATTTAAAAGGGGATKGPSAGGAQPPTPHPPVLVHSSGTSQPAGSEGCVWSDAGGGGGGAGGGGAEAGCAFRLDLESAAGPYPLDLGDVLYAPNVLKDAQGRVVMWAWLRERHALPDAPAAPATFAGAISVPRLLTRGTRMAPANVTHGSAAHPGAGADAGGGADADGGTGGGAGGGPDPLRRGEMALRGRGSCVVLHQEPLPELSRLRRGDPDGPTGRDGTWLAAGAGPTAIRPVGQDAAAPLNHLDLELRISPASGGGRYSSGTISKGTWLLSIQPSSVAMEAAARLPGAAYAGDAAVLSYDFATCDLTVTVGPADVIRGLLRQRRRQQQLHSGEKEPPPPPPQPTTAATTAAAVAAAPANPVDTGAPPGELSTAAAEAAAASSTPTMTAAAAADGGGGGLPSGCRRVGGCLAGQSPGQPLELRLLLDHSLMEAFATSSGEALTTRINPPLPLPPPPAAAAAPPAPLAPPPAAPALDSSPVPAEPGDGSSDGGDGGGWVLEMWAEGPGGANWAGGGGSWGVRQPEAAGGGQVAGAGERAGGEEEKAEGGGGGGGGGDSGGAGEEAGGGGRPGEGGGVWVERCRLWFMGGLWVEEV</sequence>
<evidence type="ECO:0000256" key="2">
    <source>
        <dbReference type="ARBA" id="ARBA00022801"/>
    </source>
</evidence>
<keyword evidence="3" id="KW-0326">Glycosidase</keyword>
<comment type="caution">
    <text evidence="6">The sequence shown here is derived from an EMBL/GenBank/DDBJ whole genome shotgun (WGS) entry which is preliminary data.</text>
</comment>
<dbReference type="GO" id="GO:0004553">
    <property type="term" value="F:hydrolase activity, hydrolyzing O-glycosyl compounds"/>
    <property type="evidence" value="ECO:0007669"/>
    <property type="project" value="InterPro"/>
</dbReference>
<feature type="compositionally biased region" description="Gly residues" evidence="4">
    <location>
        <begin position="346"/>
        <end position="373"/>
    </location>
</feature>
<feature type="compositionally biased region" description="Gly residues" evidence="4">
    <location>
        <begin position="652"/>
        <end position="672"/>
    </location>
</feature>
<dbReference type="Proteomes" id="UP001165080">
    <property type="component" value="Unassembled WGS sequence"/>
</dbReference>
<dbReference type="InterPro" id="IPR013148">
    <property type="entry name" value="Glyco_hydro_32_N"/>
</dbReference>
<feature type="compositionally biased region" description="Low complexity" evidence="4">
    <location>
        <begin position="374"/>
        <end position="397"/>
    </location>
</feature>
<dbReference type="InterPro" id="IPR001362">
    <property type="entry name" value="Glyco_hydro_32"/>
</dbReference>
<protein>
    <recommendedName>
        <fullName evidence="5">Glycosyl hydrolase family 32 N-terminal domain-containing protein</fullName>
    </recommendedName>
</protein>
<evidence type="ECO:0000259" key="5">
    <source>
        <dbReference type="Pfam" id="PF00251"/>
    </source>
</evidence>
<name>A0A9W6BBZ3_9CHLO</name>
<feature type="compositionally biased region" description="Gly residues" evidence="4">
    <location>
        <begin position="234"/>
        <end position="249"/>
    </location>
</feature>
<proteinExistence type="inferred from homology"/>
<keyword evidence="2" id="KW-0378">Hydrolase</keyword>
<dbReference type="PANTHER" id="PTHR31953">
    <property type="entry name" value="BETA-FRUCTOFURANOSIDASE, INSOLUBLE ISOENZYME CWINV1-RELATED"/>
    <property type="match status" value="1"/>
</dbReference>
<feature type="region of interest" description="Disordered" evidence="4">
    <location>
        <begin position="1019"/>
        <end position="1072"/>
    </location>
</feature>
<feature type="region of interest" description="Disordered" evidence="4">
    <location>
        <begin position="639"/>
        <end position="679"/>
    </location>
</feature>
<evidence type="ECO:0000256" key="1">
    <source>
        <dbReference type="ARBA" id="ARBA00009902"/>
    </source>
</evidence>
<feature type="region of interest" description="Disordered" evidence="4">
    <location>
        <begin position="942"/>
        <end position="1006"/>
    </location>
</feature>
<feature type="region of interest" description="Disordered" evidence="4">
    <location>
        <begin position="226"/>
        <end position="252"/>
    </location>
</feature>
<dbReference type="GO" id="GO:0005975">
    <property type="term" value="P:carbohydrate metabolic process"/>
    <property type="evidence" value="ECO:0007669"/>
    <property type="project" value="InterPro"/>
</dbReference>
<accession>A0A9W6BBZ3</accession>
<organism evidence="6 7">
    <name type="scientific">Pleodorina starrii</name>
    <dbReference type="NCBI Taxonomy" id="330485"/>
    <lineage>
        <taxon>Eukaryota</taxon>
        <taxon>Viridiplantae</taxon>
        <taxon>Chlorophyta</taxon>
        <taxon>core chlorophytes</taxon>
        <taxon>Chlorophyceae</taxon>
        <taxon>CS clade</taxon>
        <taxon>Chlamydomonadales</taxon>
        <taxon>Volvocaceae</taxon>
        <taxon>Pleodorina</taxon>
    </lineage>
</organism>
<dbReference type="Pfam" id="PF00251">
    <property type="entry name" value="Glyco_hydro_32N"/>
    <property type="match status" value="1"/>
</dbReference>
<dbReference type="EMBL" id="BRXU01000002">
    <property type="protein sequence ID" value="GLC49249.1"/>
    <property type="molecule type" value="Genomic_DNA"/>
</dbReference>
<dbReference type="InterPro" id="IPR050551">
    <property type="entry name" value="Fructan_Metab_Enzymes"/>
</dbReference>
<feature type="region of interest" description="Disordered" evidence="4">
    <location>
        <begin position="501"/>
        <end position="545"/>
    </location>
</feature>
<keyword evidence="7" id="KW-1185">Reference proteome</keyword>
<feature type="compositionally biased region" description="Low complexity" evidence="4">
    <location>
        <begin position="866"/>
        <end position="876"/>
    </location>
</feature>
<evidence type="ECO:0000256" key="3">
    <source>
        <dbReference type="ARBA" id="ARBA00023295"/>
    </source>
</evidence>
<feature type="compositionally biased region" description="Gly residues" evidence="4">
    <location>
        <begin position="985"/>
        <end position="994"/>
    </location>
</feature>
<comment type="similarity">
    <text evidence="1">Belongs to the glycosyl hydrolase 32 family.</text>
</comment>
<feature type="compositionally biased region" description="Low complexity" evidence="4">
    <location>
        <begin position="842"/>
        <end position="858"/>
    </location>
</feature>
<dbReference type="SUPFAM" id="SSF75005">
    <property type="entry name" value="Arabinanase/levansucrase/invertase"/>
    <property type="match status" value="1"/>
</dbReference>
<dbReference type="SMART" id="SM00640">
    <property type="entry name" value="Glyco_32"/>
    <property type="match status" value="1"/>
</dbReference>